<dbReference type="HOGENOM" id="CLU_850952_0_0_1"/>
<feature type="domain" description="NB-ARC" evidence="1">
    <location>
        <begin position="230"/>
        <end position="308"/>
    </location>
</feature>
<evidence type="ECO:0000313" key="3">
    <source>
        <dbReference type="Proteomes" id="UP000008021"/>
    </source>
</evidence>
<keyword evidence="3" id="KW-1185">Reference proteome</keyword>
<dbReference type="Gramene" id="OMERI08G08500.1">
    <property type="protein sequence ID" value="OMERI08G08500.1"/>
    <property type="gene ID" value="OMERI08G08500"/>
</dbReference>
<evidence type="ECO:0000313" key="2">
    <source>
        <dbReference type="EnsemblPlants" id="OMERI08G08500.1"/>
    </source>
</evidence>
<dbReference type="Pfam" id="PF00931">
    <property type="entry name" value="NB-ARC"/>
    <property type="match status" value="1"/>
</dbReference>
<dbReference type="SUPFAM" id="SSF52540">
    <property type="entry name" value="P-loop containing nucleoside triphosphate hydrolases"/>
    <property type="match status" value="1"/>
</dbReference>
<accession>A0A0E0EK24</accession>
<evidence type="ECO:0000259" key="1">
    <source>
        <dbReference type="Pfam" id="PF00931"/>
    </source>
</evidence>
<dbReference type="PANTHER" id="PTHR36766:SF40">
    <property type="entry name" value="DISEASE RESISTANCE PROTEIN RGA3"/>
    <property type="match status" value="1"/>
</dbReference>
<name>A0A0E0EK24_9ORYZ</name>
<dbReference type="InterPro" id="IPR027417">
    <property type="entry name" value="P-loop_NTPase"/>
</dbReference>
<dbReference type="PANTHER" id="PTHR36766">
    <property type="entry name" value="PLANT BROAD-SPECTRUM MILDEW RESISTANCE PROTEIN RPW8"/>
    <property type="match status" value="1"/>
</dbReference>
<reference evidence="2" key="1">
    <citation type="submission" date="2015-04" db="UniProtKB">
        <authorList>
            <consortium name="EnsemblPlants"/>
        </authorList>
    </citation>
    <scope>IDENTIFICATION</scope>
</reference>
<protein>
    <recommendedName>
        <fullName evidence="1">NB-ARC domain-containing protein</fullName>
    </recommendedName>
</protein>
<dbReference type="AlphaFoldDB" id="A0A0E0EK24"/>
<sequence length="327" mass="37112">MDKAAVVPLPITGGVNDDRTAALQQWASTVGFGGEVGRLVEAHRRLGSVLAETQGKEIRNKELHRRLREASHDAARARDLLGEIEYYRIREEVERDDHDKLLHDNANGNLLLSMPQRDLEFFNNDAAKDDKDTTESSLSNTDSSASALQVTMYIASSSSPVPYLETLNKCISNEMSKYTEKCYRIAKQVSEALELESLDYLYAHKYQRTRTDHRETSPCQSEPKVHGRDQQHDLIISKLTSEECARKKLSILAIIGDGGIGKTTLAKLVFNNSTVSKHFDVLLWVYVSVHFDQNKIMQEMLDSFCRMSMMKSRNRRSFNSKTNLTTY</sequence>
<dbReference type="Proteomes" id="UP000008021">
    <property type="component" value="Chromosome 8"/>
</dbReference>
<dbReference type="Gene3D" id="3.40.50.300">
    <property type="entry name" value="P-loop containing nucleotide triphosphate hydrolases"/>
    <property type="match status" value="1"/>
</dbReference>
<dbReference type="GO" id="GO:0043531">
    <property type="term" value="F:ADP binding"/>
    <property type="evidence" value="ECO:0007669"/>
    <property type="project" value="InterPro"/>
</dbReference>
<dbReference type="EnsemblPlants" id="OMERI08G08500.1">
    <property type="protein sequence ID" value="OMERI08G08500.1"/>
    <property type="gene ID" value="OMERI08G08500"/>
</dbReference>
<dbReference type="InterPro" id="IPR002182">
    <property type="entry name" value="NB-ARC"/>
</dbReference>
<proteinExistence type="predicted"/>
<organism evidence="2">
    <name type="scientific">Oryza meridionalis</name>
    <dbReference type="NCBI Taxonomy" id="40149"/>
    <lineage>
        <taxon>Eukaryota</taxon>
        <taxon>Viridiplantae</taxon>
        <taxon>Streptophyta</taxon>
        <taxon>Embryophyta</taxon>
        <taxon>Tracheophyta</taxon>
        <taxon>Spermatophyta</taxon>
        <taxon>Magnoliopsida</taxon>
        <taxon>Liliopsida</taxon>
        <taxon>Poales</taxon>
        <taxon>Poaceae</taxon>
        <taxon>BOP clade</taxon>
        <taxon>Oryzoideae</taxon>
        <taxon>Oryzeae</taxon>
        <taxon>Oryzinae</taxon>
        <taxon>Oryza</taxon>
    </lineage>
</organism>
<reference evidence="2" key="2">
    <citation type="submission" date="2018-05" db="EMBL/GenBank/DDBJ databases">
        <title>OmerRS3 (Oryza meridionalis Reference Sequence Version 3).</title>
        <authorList>
            <person name="Zhang J."/>
            <person name="Kudrna D."/>
            <person name="Lee S."/>
            <person name="Talag J."/>
            <person name="Welchert J."/>
            <person name="Wing R.A."/>
        </authorList>
    </citation>
    <scope>NUCLEOTIDE SEQUENCE [LARGE SCALE GENOMIC DNA]</scope>
    <source>
        <strain evidence="2">cv. OR44</strain>
    </source>
</reference>